<organism evidence="3 4">
    <name type="scientific">Selenomonas artemidis F0399</name>
    <dbReference type="NCBI Taxonomy" id="749551"/>
    <lineage>
        <taxon>Bacteria</taxon>
        <taxon>Bacillati</taxon>
        <taxon>Bacillota</taxon>
        <taxon>Negativicutes</taxon>
        <taxon>Selenomonadales</taxon>
        <taxon>Selenomonadaceae</taxon>
        <taxon>Selenomonas</taxon>
    </lineage>
</organism>
<dbReference type="PANTHER" id="PTHR42730:SF1">
    <property type="entry name" value="2-OXOGLUTARATE SYNTHASE SUBUNIT KORC"/>
    <property type="match status" value="1"/>
</dbReference>
<dbReference type="InterPro" id="IPR052554">
    <property type="entry name" value="2-oxoglutarate_synth_KorC"/>
</dbReference>
<comment type="caution">
    <text evidence="3">The sequence shown here is derived from an EMBL/GenBank/DDBJ whole genome shotgun (WGS) entry which is preliminary data.</text>
</comment>
<name>E7N1C9_9FIRM</name>
<gene>
    <name evidence="3" type="ORF">HMPREF9555_00782</name>
</gene>
<evidence type="ECO:0000313" key="3">
    <source>
        <dbReference type="EMBL" id="EFW30030.1"/>
    </source>
</evidence>
<accession>E7N1C9</accession>
<keyword evidence="1" id="KW-0560">Oxidoreductase</keyword>
<dbReference type="InterPro" id="IPR019752">
    <property type="entry name" value="Pyrv/ketoisovalerate_OxRed_cat"/>
</dbReference>
<keyword evidence="3" id="KW-0670">Pyruvate</keyword>
<dbReference type="GO" id="GO:0016903">
    <property type="term" value="F:oxidoreductase activity, acting on the aldehyde or oxo group of donors"/>
    <property type="evidence" value="ECO:0007669"/>
    <property type="project" value="InterPro"/>
</dbReference>
<dbReference type="AlphaFoldDB" id="E7N1C9"/>
<evidence type="ECO:0000256" key="1">
    <source>
        <dbReference type="ARBA" id="ARBA00023002"/>
    </source>
</evidence>
<dbReference type="HOGENOM" id="CLU_087284_0_0_9"/>
<dbReference type="Pfam" id="PF01558">
    <property type="entry name" value="POR"/>
    <property type="match status" value="1"/>
</dbReference>
<dbReference type="Gene3D" id="3.40.920.10">
    <property type="entry name" value="Pyruvate-ferredoxin oxidoreductase, PFOR, domain III"/>
    <property type="match status" value="1"/>
</dbReference>
<dbReference type="STRING" id="749551.HMPREF9555_00782"/>
<dbReference type="SUPFAM" id="SSF53323">
    <property type="entry name" value="Pyruvate-ferredoxin oxidoreductase, PFOR, domain III"/>
    <property type="match status" value="1"/>
</dbReference>
<keyword evidence="4" id="KW-1185">Reference proteome</keyword>
<evidence type="ECO:0000259" key="2">
    <source>
        <dbReference type="Pfam" id="PF01558"/>
    </source>
</evidence>
<proteinExistence type="predicted"/>
<dbReference type="EMBL" id="AECV01000013">
    <property type="protein sequence ID" value="EFW30030.1"/>
    <property type="molecule type" value="Genomic_DNA"/>
</dbReference>
<sequence length="191" mass="19804">MPKSCAAQEGFDMQKELRLSGSGGQGVITAAIIFAEAAAACGMNVAQSQSYGPEARGGASRSEVIVSSDAIYHPHVEHPDIVLAMTQAAADKYAGDLDDADGILIVDSELVPHVPHAAHIVSVPITTLAIEQLGKALFANIVALGAITRIADLVPLSAVEAAVQNRVPPHTVEQNMQALMLGYEAAAESKV</sequence>
<reference evidence="3 4" key="1">
    <citation type="submission" date="2010-08" db="EMBL/GenBank/DDBJ databases">
        <authorList>
            <person name="Weinstock G."/>
            <person name="Sodergren E."/>
            <person name="Clifton S."/>
            <person name="Fulton L."/>
            <person name="Fulton B."/>
            <person name="Courtney L."/>
            <person name="Fronick C."/>
            <person name="Harrison M."/>
            <person name="Strong C."/>
            <person name="Farmer C."/>
            <person name="Delahaunty K."/>
            <person name="Markovic C."/>
            <person name="Hall O."/>
            <person name="Minx P."/>
            <person name="Tomlinson C."/>
            <person name="Mitreva M."/>
            <person name="Hou S."/>
            <person name="Chen J."/>
            <person name="Wollam A."/>
            <person name="Pepin K.H."/>
            <person name="Johnson M."/>
            <person name="Bhonagiri V."/>
            <person name="Zhang X."/>
            <person name="Suruliraj S."/>
            <person name="Warren W."/>
            <person name="Chinwalla A."/>
            <person name="Mardis E.R."/>
            <person name="Wilson R.K."/>
        </authorList>
    </citation>
    <scope>NUCLEOTIDE SEQUENCE [LARGE SCALE GENOMIC DNA]</scope>
    <source>
        <strain evidence="3 4">F0399</strain>
    </source>
</reference>
<feature type="domain" description="Pyruvate/ketoisovalerate oxidoreductase catalytic" evidence="2">
    <location>
        <begin position="23"/>
        <end position="184"/>
    </location>
</feature>
<dbReference type="Proteomes" id="UP000004633">
    <property type="component" value="Unassembled WGS sequence"/>
</dbReference>
<dbReference type="InterPro" id="IPR002869">
    <property type="entry name" value="Pyrv_flavodox_OxRed_cen"/>
</dbReference>
<dbReference type="PANTHER" id="PTHR42730">
    <property type="entry name" value="2-OXOGLUTARATE SYNTHASE SUBUNIT KORC"/>
    <property type="match status" value="1"/>
</dbReference>
<protein>
    <submittedName>
        <fullName evidence="3">2-oxoacid:acceptor oxidoreductase, gamma subunit, pyruvate/2-ketoisovalerate family</fullName>
    </submittedName>
</protein>
<evidence type="ECO:0000313" key="4">
    <source>
        <dbReference type="Proteomes" id="UP000004633"/>
    </source>
</evidence>